<dbReference type="Proteomes" id="UP000175989">
    <property type="component" value="Unassembled WGS sequence"/>
</dbReference>
<name>A0A1E7WUN8_9BURK</name>
<keyword evidence="2" id="KW-1185">Reference proteome</keyword>
<accession>A0A1E7WUN8</accession>
<evidence type="ECO:0000313" key="1">
    <source>
        <dbReference type="EMBL" id="OFA03432.1"/>
    </source>
</evidence>
<sequence length="253" mass="29012">MIFNYSVSSHYASETLAFLSETKYSKNRPMGNVSLLQLHRIVGLCLIGMDKEVKGLLPDRLLWIETAIDEQEEFGGNIDYHLMELHSSAAVYSWMITSKIDSPHWHFARIHNEIAAKGKNVYSKNDLSTERIDEYMLYCYFAGEYNLAIIEFEKIKKLSGSDIKILFPRDLVYALCLHKAARTIPGNEILSAGRKVMRRYLQSKWIGAGRAGYAAMWLSLLYGVFQPELSPREVILKAYDDMPKVERPAFVNE</sequence>
<evidence type="ECO:0000313" key="2">
    <source>
        <dbReference type="Proteomes" id="UP000175989"/>
    </source>
</evidence>
<organism evidence="1 2">
    <name type="scientific">Duganella phyllosphaerae</name>
    <dbReference type="NCBI Taxonomy" id="762836"/>
    <lineage>
        <taxon>Bacteria</taxon>
        <taxon>Pseudomonadati</taxon>
        <taxon>Pseudomonadota</taxon>
        <taxon>Betaproteobacteria</taxon>
        <taxon>Burkholderiales</taxon>
        <taxon>Oxalobacteraceae</taxon>
        <taxon>Telluria group</taxon>
        <taxon>Duganella</taxon>
    </lineage>
</organism>
<comment type="caution">
    <text evidence="1">The sequence shown here is derived from an EMBL/GenBank/DDBJ whole genome shotgun (WGS) entry which is preliminary data.</text>
</comment>
<dbReference type="RefSeq" id="WP_141749483.1">
    <property type="nucleotide sequence ID" value="NZ_LROM01000072.1"/>
</dbReference>
<dbReference type="EMBL" id="LROM01000072">
    <property type="protein sequence ID" value="OFA03432.1"/>
    <property type="molecule type" value="Genomic_DNA"/>
</dbReference>
<gene>
    <name evidence="1" type="ORF">DUPY_18140</name>
</gene>
<reference evidence="2" key="1">
    <citation type="journal article" date="2016" name="Front. Microbiol.">
        <title>Molecular Keys to the Janthinobacterium and Duganella spp. Interaction with the Plant Pathogen Fusarium graminearum.</title>
        <authorList>
            <person name="Haack F.S."/>
            <person name="Poehlein A."/>
            <person name="Kroger C."/>
            <person name="Voigt C.A."/>
            <person name="Piepenbring M."/>
            <person name="Bode H.B."/>
            <person name="Daniel R."/>
            <person name="Schafer W."/>
            <person name="Streit W.R."/>
        </authorList>
    </citation>
    <scope>NUCLEOTIDE SEQUENCE [LARGE SCALE GENOMIC DNA]</scope>
    <source>
        <strain evidence="2">T54</strain>
    </source>
</reference>
<protein>
    <submittedName>
        <fullName evidence="1">Uncharacterized protein</fullName>
    </submittedName>
</protein>
<dbReference type="OrthoDB" id="6717211at2"/>
<proteinExistence type="predicted"/>
<dbReference type="AlphaFoldDB" id="A0A1E7WUN8"/>